<reference evidence="2 3" key="1">
    <citation type="submission" date="2019-06" db="EMBL/GenBank/DDBJ databases">
        <title>Thermomonas aquatica sp. nov., isolated from an industrial wastewater treatment plant.</title>
        <authorList>
            <person name="Jeon J.H."/>
            <person name="Park D.-S."/>
        </authorList>
    </citation>
    <scope>NUCLEOTIDE SEQUENCE [LARGE SCALE GENOMIC DNA]</scope>
    <source>
        <strain evidence="2 3">SY21</strain>
    </source>
</reference>
<evidence type="ECO:0000259" key="1">
    <source>
        <dbReference type="Pfam" id="PF01451"/>
    </source>
</evidence>
<protein>
    <submittedName>
        <fullName evidence="2">Phosphotyrosine protein phosphatase</fullName>
    </submittedName>
</protein>
<feature type="domain" description="Phosphotyrosine protein phosphatase I" evidence="1">
    <location>
        <begin position="5"/>
        <end position="49"/>
    </location>
</feature>
<dbReference type="AlphaFoldDB" id="A0A5B7ZMJ3"/>
<organism evidence="2 3">
    <name type="scientific">Thermomonas aquatica</name>
    <dbReference type="NCBI Taxonomy" id="2202149"/>
    <lineage>
        <taxon>Bacteria</taxon>
        <taxon>Pseudomonadati</taxon>
        <taxon>Pseudomonadota</taxon>
        <taxon>Gammaproteobacteria</taxon>
        <taxon>Lysobacterales</taxon>
        <taxon>Lysobacteraceae</taxon>
        <taxon>Thermomonas</taxon>
    </lineage>
</organism>
<gene>
    <name evidence="2" type="ORF">FHQ07_03885</name>
</gene>
<sequence>MSRNVLFICTQNRLRSPTAEHVFADWPGIETQSAGLGNGVANPVSQEVLAWSDLIFVMEKAHRNKLSKKFRAHLGGKRVICLDIPDDYDYMDPVLVQLLRTKVTRFLPVNQEKQPAA</sequence>
<name>A0A5B7ZMJ3_9GAMM</name>
<dbReference type="Gene3D" id="3.40.50.2300">
    <property type="match status" value="1"/>
</dbReference>
<dbReference type="InterPro" id="IPR023485">
    <property type="entry name" value="Ptyr_pPase"/>
</dbReference>
<dbReference type="PIRSF" id="PIRSF029416">
    <property type="entry name" value="UCP029416_PTP"/>
    <property type="match status" value="1"/>
</dbReference>
<evidence type="ECO:0000313" key="2">
    <source>
        <dbReference type="EMBL" id="QDA56514.1"/>
    </source>
</evidence>
<dbReference type="RefSeq" id="WP_139715448.1">
    <property type="nucleotide sequence ID" value="NZ_CP040871.1"/>
</dbReference>
<dbReference type="SUPFAM" id="SSF52788">
    <property type="entry name" value="Phosphotyrosine protein phosphatases I"/>
    <property type="match status" value="1"/>
</dbReference>
<dbReference type="InterPro" id="IPR016919">
    <property type="entry name" value="UCP029416_PTP"/>
</dbReference>
<dbReference type="KEGG" id="thes:FHQ07_03885"/>
<dbReference type="InterPro" id="IPR036196">
    <property type="entry name" value="Ptyr_pPase_sf"/>
</dbReference>
<dbReference type="OrthoDB" id="7210484at2"/>
<accession>A0A5B7ZMJ3</accession>
<evidence type="ECO:0000313" key="3">
    <source>
        <dbReference type="Proteomes" id="UP000308149"/>
    </source>
</evidence>
<keyword evidence="3" id="KW-1185">Reference proteome</keyword>
<proteinExistence type="predicted"/>
<dbReference type="Proteomes" id="UP000308149">
    <property type="component" value="Chromosome"/>
</dbReference>
<dbReference type="Pfam" id="PF01451">
    <property type="entry name" value="LMWPc"/>
    <property type="match status" value="1"/>
</dbReference>
<dbReference type="EMBL" id="CP040871">
    <property type="protein sequence ID" value="QDA56514.1"/>
    <property type="molecule type" value="Genomic_DNA"/>
</dbReference>